<dbReference type="Pfam" id="PF08318">
    <property type="entry name" value="COG4_m"/>
    <property type="match status" value="1"/>
</dbReference>
<dbReference type="Proteomes" id="UP001159427">
    <property type="component" value="Unassembled WGS sequence"/>
</dbReference>
<keyword evidence="11" id="KW-1185">Reference proteome</keyword>
<name>A0ABN8SNL8_9CNID</name>
<dbReference type="InterPro" id="IPR013167">
    <property type="entry name" value="COG4_M"/>
</dbReference>
<dbReference type="Pfam" id="PF20663">
    <property type="entry name" value="COG4_N"/>
    <property type="match status" value="1"/>
</dbReference>
<gene>
    <name evidence="10" type="ORF">PEVE_00023551</name>
</gene>
<proteinExistence type="inferred from homology"/>
<comment type="caution">
    <text evidence="10">The sequence shown here is derived from an EMBL/GenBank/DDBJ whole genome shotgun (WGS) entry which is preliminary data.</text>
</comment>
<evidence type="ECO:0000256" key="1">
    <source>
        <dbReference type="ARBA" id="ARBA00004395"/>
    </source>
</evidence>
<dbReference type="Gene3D" id="1.20.58.1970">
    <property type="match status" value="1"/>
</dbReference>
<comment type="subcellular location">
    <subcellularLocation>
        <location evidence="1">Golgi apparatus membrane</location>
        <topology evidence="1">Peripheral membrane protein</topology>
    </subcellularLocation>
</comment>
<dbReference type="PANTHER" id="PTHR24016:SF0">
    <property type="entry name" value="CONSERVED OLIGOMERIC GOLGI COMPLEX SUBUNIT 4"/>
    <property type="match status" value="1"/>
</dbReference>
<protein>
    <recommendedName>
        <fullName evidence="3">Conserved oligomeric Golgi complex subunit 4</fullName>
    </recommendedName>
    <alternativeName>
        <fullName evidence="8">Component of oligomeric Golgi complex 4</fullName>
    </alternativeName>
</protein>
<keyword evidence="5" id="KW-0653">Protein transport</keyword>
<evidence type="ECO:0000256" key="8">
    <source>
        <dbReference type="ARBA" id="ARBA00031340"/>
    </source>
</evidence>
<keyword evidence="6" id="KW-0333">Golgi apparatus</keyword>
<keyword evidence="7" id="KW-0472">Membrane</keyword>
<dbReference type="InterPro" id="IPR048684">
    <property type="entry name" value="COG4_C"/>
</dbReference>
<evidence type="ECO:0000259" key="9">
    <source>
        <dbReference type="SMART" id="SM00762"/>
    </source>
</evidence>
<comment type="similarity">
    <text evidence="2">Belongs to the COG4 family.</text>
</comment>
<evidence type="ECO:0000256" key="4">
    <source>
        <dbReference type="ARBA" id="ARBA00022448"/>
    </source>
</evidence>
<dbReference type="Gene3D" id="1.10.287.1060">
    <property type="entry name" value="ESAT-6-like"/>
    <property type="match status" value="1"/>
</dbReference>
<dbReference type="SMART" id="SM00762">
    <property type="entry name" value="Cog4"/>
    <property type="match status" value="1"/>
</dbReference>
<dbReference type="InterPro" id="IPR048680">
    <property type="entry name" value="COG4_N"/>
</dbReference>
<evidence type="ECO:0000256" key="7">
    <source>
        <dbReference type="ARBA" id="ARBA00023136"/>
    </source>
</evidence>
<evidence type="ECO:0000313" key="11">
    <source>
        <dbReference type="Proteomes" id="UP001159427"/>
    </source>
</evidence>
<sequence>MAVHEVDVFSLTDIGEIQQAYAQIHLHEQKLNNELDAILESQPRLDAKMNTLQNVIPNLQLVMRDAQHLHTMISNTSDLAEKVSSKVRLLDLVKNRVQETIKRVDDILDLKACVDGVQTALNTEHYEQAAAHIHRYLNLDAEVLKEITGDSKEGSDLAGAFALLHEAETKLKRIVHDKFEAAIQNGDRNSVERFFKIFPLLGQHQVGLEKYAKYLCSQIAAHCQKNLDLAVAAKESDRHANVVFANSLTLLFENIARMVEEHQPFVETYYGPGKMFILLQSMQAECDKQANQIVDQFLKKRQFKEKFKSVQSSQTLKSSSAHLERYDPRELDVVLREVVIMNSRAEMYLKFIEKRISDDMENIPEMERTEELLGIQDKVISNCDLSRRMQELIGNYIFMEEYFMRETVMKAVKMDVSEGGDDEAVTSSMVDDVFFIVQKAVRRALSSSSVDGTCAMLNHACIFDELRGVSSGDETLCRMFDISSQTKSFLKEKLRMQILSSFLSFIFASLDLSGMLQGKIQVGYSSTAENAAARKAFLVTLNNLEVSSDNIQKLKKDLEIECDRNLALGEPAKLKLESCLADFMNTSNIFKDLLQGGVYQLCSTAVIPRLKPLIDGFNSTSHNISEEEFAFYEVNDPFVQNFITSLDSMLTSFKDPLTPTNYDSLVSMATTEITNQLEASVMKASFNRLGGLQFDKELRSLVGYLTAVTQWTIRDKFARLTQIATILNLEKVGEIMDYWGANSGPMTWRLTPAEVRQVLSLR</sequence>
<evidence type="ECO:0000256" key="3">
    <source>
        <dbReference type="ARBA" id="ARBA00020975"/>
    </source>
</evidence>
<dbReference type="PANTHER" id="PTHR24016">
    <property type="entry name" value="CONSERVED OLIGOMERIC GOLGI COMPLEX SUBUNIT 4"/>
    <property type="match status" value="1"/>
</dbReference>
<evidence type="ECO:0000313" key="10">
    <source>
        <dbReference type="EMBL" id="CAH3192246.1"/>
    </source>
</evidence>
<evidence type="ECO:0000256" key="5">
    <source>
        <dbReference type="ARBA" id="ARBA00022927"/>
    </source>
</evidence>
<evidence type="ECO:0000256" key="6">
    <source>
        <dbReference type="ARBA" id="ARBA00023034"/>
    </source>
</evidence>
<accession>A0ABN8SNL8</accession>
<keyword evidence="4" id="KW-0813">Transport</keyword>
<evidence type="ECO:0000256" key="2">
    <source>
        <dbReference type="ARBA" id="ARBA00009215"/>
    </source>
</evidence>
<dbReference type="Pfam" id="PF20662">
    <property type="entry name" value="COG4_C"/>
    <property type="match status" value="1"/>
</dbReference>
<organism evidence="10 11">
    <name type="scientific">Porites evermanni</name>
    <dbReference type="NCBI Taxonomy" id="104178"/>
    <lineage>
        <taxon>Eukaryota</taxon>
        <taxon>Metazoa</taxon>
        <taxon>Cnidaria</taxon>
        <taxon>Anthozoa</taxon>
        <taxon>Hexacorallia</taxon>
        <taxon>Scleractinia</taxon>
        <taxon>Fungiina</taxon>
        <taxon>Poritidae</taxon>
        <taxon>Porites</taxon>
    </lineage>
</organism>
<feature type="domain" description="COG4 transport protein middle alpha-helical bundle" evidence="9">
    <location>
        <begin position="164"/>
        <end position="475"/>
    </location>
</feature>
<reference evidence="10 11" key="1">
    <citation type="submission" date="2022-05" db="EMBL/GenBank/DDBJ databases">
        <authorList>
            <consortium name="Genoscope - CEA"/>
            <person name="William W."/>
        </authorList>
    </citation>
    <scope>NUCLEOTIDE SEQUENCE [LARGE SCALE GENOMIC DNA]</scope>
</reference>
<dbReference type="EMBL" id="CALNXI010003122">
    <property type="protein sequence ID" value="CAH3192246.1"/>
    <property type="molecule type" value="Genomic_DNA"/>
</dbReference>
<dbReference type="InterPro" id="IPR048682">
    <property type="entry name" value="COG4"/>
</dbReference>